<dbReference type="SUPFAM" id="SSF88659">
    <property type="entry name" value="Sigma3 and sigma4 domains of RNA polymerase sigma factors"/>
    <property type="match status" value="1"/>
</dbReference>
<evidence type="ECO:0000313" key="2">
    <source>
        <dbReference type="Proteomes" id="UP001164459"/>
    </source>
</evidence>
<proteinExistence type="predicted"/>
<dbReference type="InterPro" id="IPR013324">
    <property type="entry name" value="RNA_pol_sigma_r3/r4-like"/>
</dbReference>
<protein>
    <submittedName>
        <fullName evidence="1">Uncharacterized protein</fullName>
    </submittedName>
</protein>
<gene>
    <name evidence="1" type="ORF">O0S08_23820</name>
</gene>
<dbReference type="EMBL" id="CP114040">
    <property type="protein sequence ID" value="WAS99167.1"/>
    <property type="molecule type" value="Genomic_DNA"/>
</dbReference>
<dbReference type="RefSeq" id="WP_269041528.1">
    <property type="nucleotide sequence ID" value="NZ_CP114040.1"/>
</dbReference>
<reference evidence="1" key="1">
    <citation type="submission" date="2022-11" db="EMBL/GenBank/DDBJ databases">
        <title>Minimal conservation of predation-associated metabolite biosynthetic gene clusters underscores biosynthetic potential of Myxococcota including descriptions for ten novel species: Archangium lansinium sp. nov., Myxococcus landrumus sp. nov., Nannocystis bai.</title>
        <authorList>
            <person name="Ahearne A."/>
            <person name="Stevens C."/>
            <person name="Dowd S."/>
        </authorList>
    </citation>
    <scope>NUCLEOTIDE SEQUENCE</scope>
    <source>
        <strain evidence="1">Fl3</strain>
    </source>
</reference>
<sequence length="265" mass="29119">MPSTPEAVVPAIVAAGRRDWPGVELTPRLEQAIELHARACAAALVDPAEVYLALACVAGNAAAMRLFERRYLASAEPALATYRLGPDELLEVRQRVRIRLFVQQRDGIAVVLHYAGQGRLGGLVRVVLVREAVRLRSAATQAELTIEAIEPRDPELALADDERQALSKQAFERAAARLSGRERCLLRLHYVRSVSGAAIAAMYGVHRATAVRWLESARLHLLQHLSHELRALAPGLSPAQREQLEAWFDTHLELSLSRVLATSST</sequence>
<organism evidence="1 2">
    <name type="scientific">Nannocystis punicea</name>
    <dbReference type="NCBI Taxonomy" id="2995304"/>
    <lineage>
        <taxon>Bacteria</taxon>
        <taxon>Pseudomonadati</taxon>
        <taxon>Myxococcota</taxon>
        <taxon>Polyangia</taxon>
        <taxon>Nannocystales</taxon>
        <taxon>Nannocystaceae</taxon>
        <taxon>Nannocystis</taxon>
    </lineage>
</organism>
<accession>A0ABY7HJE2</accession>
<dbReference type="Gene3D" id="1.10.10.10">
    <property type="entry name" value="Winged helix-like DNA-binding domain superfamily/Winged helix DNA-binding domain"/>
    <property type="match status" value="1"/>
</dbReference>
<keyword evidence="2" id="KW-1185">Reference proteome</keyword>
<evidence type="ECO:0000313" key="1">
    <source>
        <dbReference type="EMBL" id="WAS99167.1"/>
    </source>
</evidence>
<name>A0ABY7HJE2_9BACT</name>
<dbReference type="Proteomes" id="UP001164459">
    <property type="component" value="Chromosome"/>
</dbReference>
<dbReference type="InterPro" id="IPR036388">
    <property type="entry name" value="WH-like_DNA-bd_sf"/>
</dbReference>